<name>U5NAL8_9BURK</name>
<dbReference type="AlphaFoldDB" id="U5NAL8"/>
<dbReference type="EMBL" id="CP004885">
    <property type="protein sequence ID" value="AGX87308.1"/>
    <property type="molecule type" value="Genomic_DNA"/>
</dbReference>
<organism evidence="2 3">
    <name type="scientific">Candidatus Symbiobacter mobilis CR</name>
    <dbReference type="NCBI Taxonomy" id="946483"/>
    <lineage>
        <taxon>Bacteria</taxon>
        <taxon>Pseudomonadati</taxon>
        <taxon>Pseudomonadota</taxon>
        <taxon>Betaproteobacteria</taxon>
        <taxon>Burkholderiales</taxon>
        <taxon>Comamonadaceae</taxon>
    </lineage>
</organism>
<dbReference type="KEGG" id="cbx:Cenrod_1216"/>
<evidence type="ECO:0000313" key="2">
    <source>
        <dbReference type="EMBL" id="AGX87308.1"/>
    </source>
</evidence>
<gene>
    <name evidence="2" type="ORF">Cenrod_1216</name>
</gene>
<protein>
    <submittedName>
        <fullName evidence="2">Uncharacterized protein</fullName>
    </submittedName>
</protein>
<keyword evidence="3" id="KW-1185">Reference proteome</keyword>
<feature type="region of interest" description="Disordered" evidence="1">
    <location>
        <begin position="1"/>
        <end position="24"/>
    </location>
</feature>
<dbReference type="Proteomes" id="UP000017184">
    <property type="component" value="Chromosome"/>
</dbReference>
<accession>U5NAL8</accession>
<evidence type="ECO:0000313" key="3">
    <source>
        <dbReference type="Proteomes" id="UP000017184"/>
    </source>
</evidence>
<dbReference type="HOGENOM" id="CLU_2492129_0_0_4"/>
<sequence>MRPNRVAKSLEFLPPGSHTTHRAGPQWAVQQVGSLDEVLRFLPVYPRALHHRSFTPSKPGSCNYPLDMAWLMQIAHQDGQRKAESQ</sequence>
<proteinExistence type="predicted"/>
<evidence type="ECO:0000256" key="1">
    <source>
        <dbReference type="SAM" id="MobiDB-lite"/>
    </source>
</evidence>
<reference evidence="2 3" key="1">
    <citation type="journal article" date="2013" name="Genome Biol.">
        <title>Genomic analysis reveals key aspects of prokaryotic symbiosis in the phototrophic consortium "Chlorochromatium aggregatum".</title>
        <authorList>
            <person name="Liu Z."/>
            <person name="Muller J."/>
            <person name="Li T."/>
            <person name="Alvey R.M."/>
            <person name="Vogl K."/>
            <person name="Frigaard N.U."/>
            <person name="Rockwell N.C."/>
            <person name="Boyd E.S."/>
            <person name="Tomsho L.P."/>
            <person name="Schuster S.C."/>
            <person name="Henke P."/>
            <person name="Rohde M."/>
            <person name="Overmann J."/>
            <person name="Bryant D.A."/>
        </authorList>
    </citation>
    <scope>NUCLEOTIDE SEQUENCE [LARGE SCALE GENOMIC DNA]</scope>
    <source>
        <strain evidence="2">CR</strain>
    </source>
</reference>